<dbReference type="EMBL" id="CM045766">
    <property type="protein sequence ID" value="KAI8002563.1"/>
    <property type="molecule type" value="Genomic_DNA"/>
</dbReference>
<evidence type="ECO:0000313" key="2">
    <source>
        <dbReference type="Proteomes" id="UP001060215"/>
    </source>
</evidence>
<accession>A0ACC0GPZ6</accession>
<dbReference type="Proteomes" id="UP001060215">
    <property type="component" value="Chromosome 9"/>
</dbReference>
<name>A0ACC0GPZ6_9ERIC</name>
<evidence type="ECO:0000313" key="1">
    <source>
        <dbReference type="EMBL" id="KAI8002563.1"/>
    </source>
</evidence>
<keyword evidence="2" id="KW-1185">Reference proteome</keyword>
<gene>
    <name evidence="1" type="ORF">LOK49_LG08G01688</name>
</gene>
<protein>
    <submittedName>
        <fullName evidence="1">Uncharacterized protein</fullName>
    </submittedName>
</protein>
<reference evidence="1 2" key="1">
    <citation type="journal article" date="2022" name="Plant J.">
        <title>Chromosome-level genome of Camellia lanceoleosa provides a valuable resource for understanding genome evolution and self-incompatibility.</title>
        <authorList>
            <person name="Gong W."/>
            <person name="Xiao S."/>
            <person name="Wang L."/>
            <person name="Liao Z."/>
            <person name="Chang Y."/>
            <person name="Mo W."/>
            <person name="Hu G."/>
            <person name="Li W."/>
            <person name="Zhao G."/>
            <person name="Zhu H."/>
            <person name="Hu X."/>
            <person name="Ji K."/>
            <person name="Xiang X."/>
            <person name="Song Q."/>
            <person name="Yuan D."/>
            <person name="Jin S."/>
            <person name="Zhang L."/>
        </authorList>
    </citation>
    <scope>NUCLEOTIDE SEQUENCE [LARGE SCALE GENOMIC DNA]</scope>
    <source>
        <strain evidence="1">SQ_2022a</strain>
    </source>
</reference>
<sequence>MFSCLVLLVMCIYVNKKFKIFLSHISLHSSMDVVYYYLLPLAPNILLICSEAVGNPRITGRLRCQTYRGGFGS</sequence>
<comment type="caution">
    <text evidence="1">The sequence shown here is derived from an EMBL/GenBank/DDBJ whole genome shotgun (WGS) entry which is preliminary data.</text>
</comment>
<organism evidence="1 2">
    <name type="scientific">Camellia lanceoleosa</name>
    <dbReference type="NCBI Taxonomy" id="1840588"/>
    <lineage>
        <taxon>Eukaryota</taxon>
        <taxon>Viridiplantae</taxon>
        <taxon>Streptophyta</taxon>
        <taxon>Embryophyta</taxon>
        <taxon>Tracheophyta</taxon>
        <taxon>Spermatophyta</taxon>
        <taxon>Magnoliopsida</taxon>
        <taxon>eudicotyledons</taxon>
        <taxon>Gunneridae</taxon>
        <taxon>Pentapetalae</taxon>
        <taxon>asterids</taxon>
        <taxon>Ericales</taxon>
        <taxon>Theaceae</taxon>
        <taxon>Camellia</taxon>
    </lineage>
</organism>
<proteinExistence type="predicted"/>